<dbReference type="KEGG" id="ahel:Q31a_61140"/>
<evidence type="ECO:0000256" key="5">
    <source>
        <dbReference type="ARBA" id="ARBA00023049"/>
    </source>
</evidence>
<dbReference type="GO" id="GO:0008237">
    <property type="term" value="F:metallopeptidase activity"/>
    <property type="evidence" value="ECO:0007669"/>
    <property type="project" value="UniProtKB-KW"/>
</dbReference>
<organism evidence="8 9">
    <name type="scientific">Aureliella helgolandensis</name>
    <dbReference type="NCBI Taxonomy" id="2527968"/>
    <lineage>
        <taxon>Bacteria</taxon>
        <taxon>Pseudomonadati</taxon>
        <taxon>Planctomycetota</taxon>
        <taxon>Planctomycetia</taxon>
        <taxon>Pirellulales</taxon>
        <taxon>Pirellulaceae</taxon>
        <taxon>Aureliella</taxon>
    </lineage>
</organism>
<keyword evidence="1" id="KW-0645">Protease</keyword>
<dbReference type="InterPro" id="IPR046778">
    <property type="entry name" value="UPF0758_N"/>
</dbReference>
<evidence type="ECO:0000256" key="6">
    <source>
        <dbReference type="RuleBase" id="RU003797"/>
    </source>
</evidence>
<keyword evidence="5" id="KW-0482">Metalloprotease</keyword>
<evidence type="ECO:0000256" key="3">
    <source>
        <dbReference type="ARBA" id="ARBA00022801"/>
    </source>
</evidence>
<dbReference type="NCBIfam" id="NF000642">
    <property type="entry name" value="PRK00024.1"/>
    <property type="match status" value="1"/>
</dbReference>
<evidence type="ECO:0000256" key="4">
    <source>
        <dbReference type="ARBA" id="ARBA00022833"/>
    </source>
</evidence>
<dbReference type="OrthoDB" id="9804482at2"/>
<dbReference type="InterPro" id="IPR001405">
    <property type="entry name" value="UPF0758"/>
</dbReference>
<dbReference type="PROSITE" id="PS50249">
    <property type="entry name" value="MPN"/>
    <property type="match status" value="1"/>
</dbReference>
<dbReference type="InterPro" id="IPR025657">
    <property type="entry name" value="RadC_JAB"/>
</dbReference>
<dbReference type="InterPro" id="IPR037518">
    <property type="entry name" value="MPN"/>
</dbReference>
<accession>A0A518GGJ6</accession>
<dbReference type="PANTHER" id="PTHR30471:SF3">
    <property type="entry name" value="UPF0758 PROTEIN YEES-RELATED"/>
    <property type="match status" value="1"/>
</dbReference>
<dbReference type="PROSITE" id="PS01302">
    <property type="entry name" value="UPF0758"/>
    <property type="match status" value="1"/>
</dbReference>
<name>A0A518GGJ6_9BACT</name>
<keyword evidence="9" id="KW-1185">Reference proteome</keyword>
<keyword evidence="4" id="KW-0862">Zinc</keyword>
<evidence type="ECO:0000259" key="7">
    <source>
        <dbReference type="PROSITE" id="PS50249"/>
    </source>
</evidence>
<evidence type="ECO:0000313" key="8">
    <source>
        <dbReference type="EMBL" id="QDV27721.1"/>
    </source>
</evidence>
<dbReference type="Pfam" id="PF20582">
    <property type="entry name" value="UPF0758_N"/>
    <property type="match status" value="1"/>
</dbReference>
<dbReference type="PANTHER" id="PTHR30471">
    <property type="entry name" value="DNA REPAIR PROTEIN RADC"/>
    <property type="match status" value="1"/>
</dbReference>
<gene>
    <name evidence="8" type="ORF">Q31a_61140</name>
</gene>
<keyword evidence="2" id="KW-0479">Metal-binding</keyword>
<evidence type="ECO:0000256" key="2">
    <source>
        <dbReference type="ARBA" id="ARBA00022723"/>
    </source>
</evidence>
<dbReference type="GO" id="GO:0046872">
    <property type="term" value="F:metal ion binding"/>
    <property type="evidence" value="ECO:0007669"/>
    <property type="project" value="UniProtKB-KW"/>
</dbReference>
<dbReference type="AlphaFoldDB" id="A0A518GGJ6"/>
<feature type="domain" description="MPN" evidence="7">
    <location>
        <begin position="195"/>
        <end position="319"/>
    </location>
</feature>
<dbReference type="InterPro" id="IPR020891">
    <property type="entry name" value="UPF0758_CS"/>
</dbReference>
<dbReference type="Gene3D" id="3.40.140.10">
    <property type="entry name" value="Cytidine Deaminase, domain 2"/>
    <property type="match status" value="1"/>
</dbReference>
<evidence type="ECO:0000313" key="9">
    <source>
        <dbReference type="Proteomes" id="UP000318017"/>
    </source>
</evidence>
<keyword evidence="3" id="KW-0378">Hydrolase</keyword>
<dbReference type="Proteomes" id="UP000318017">
    <property type="component" value="Chromosome"/>
</dbReference>
<dbReference type="NCBIfam" id="TIGR00608">
    <property type="entry name" value="radc"/>
    <property type="match status" value="1"/>
</dbReference>
<dbReference type="EMBL" id="CP036298">
    <property type="protein sequence ID" value="QDV27721.1"/>
    <property type="molecule type" value="Genomic_DNA"/>
</dbReference>
<comment type="similarity">
    <text evidence="6">Belongs to the UPF0758 family.</text>
</comment>
<proteinExistence type="inferred from homology"/>
<evidence type="ECO:0000256" key="1">
    <source>
        <dbReference type="ARBA" id="ARBA00022670"/>
    </source>
</evidence>
<reference evidence="8 9" key="1">
    <citation type="submission" date="2019-02" db="EMBL/GenBank/DDBJ databases">
        <title>Deep-cultivation of Planctomycetes and their phenomic and genomic characterization uncovers novel biology.</title>
        <authorList>
            <person name="Wiegand S."/>
            <person name="Jogler M."/>
            <person name="Boedeker C."/>
            <person name="Pinto D."/>
            <person name="Vollmers J."/>
            <person name="Rivas-Marin E."/>
            <person name="Kohn T."/>
            <person name="Peeters S.H."/>
            <person name="Heuer A."/>
            <person name="Rast P."/>
            <person name="Oberbeckmann S."/>
            <person name="Bunk B."/>
            <person name="Jeske O."/>
            <person name="Meyerdierks A."/>
            <person name="Storesund J.E."/>
            <person name="Kallscheuer N."/>
            <person name="Luecker S."/>
            <person name="Lage O.M."/>
            <person name="Pohl T."/>
            <person name="Merkel B.J."/>
            <person name="Hornburger P."/>
            <person name="Mueller R.-W."/>
            <person name="Bruemmer F."/>
            <person name="Labrenz M."/>
            <person name="Spormann A.M."/>
            <person name="Op den Camp H."/>
            <person name="Overmann J."/>
            <person name="Amann R."/>
            <person name="Jetten M.S.M."/>
            <person name="Mascher T."/>
            <person name="Medema M.H."/>
            <person name="Devos D.P."/>
            <person name="Kaster A.-K."/>
            <person name="Ovreas L."/>
            <person name="Rohde M."/>
            <person name="Galperin M.Y."/>
            <person name="Jogler C."/>
        </authorList>
    </citation>
    <scope>NUCLEOTIDE SEQUENCE [LARGE SCALE GENOMIC DNA]</scope>
    <source>
        <strain evidence="8 9">Q31a</strain>
    </source>
</reference>
<dbReference type="GO" id="GO:0006508">
    <property type="term" value="P:proteolysis"/>
    <property type="evidence" value="ECO:0007669"/>
    <property type="project" value="UniProtKB-KW"/>
</dbReference>
<sequence length="319" mass="35606">MQPSGDEKRRAQYDELLGLLVASSDFAKQEIQSRCQEAKPRFITNVLKQLVSEGVLRTTGSTGSDTRFSWATPPQSFPTQHWIEQQFRGSQVTQSPPEERPRERLLELGPVNLKTSELLAILIRSGRKGESAVQAGQKLSNFFHEQMESLPRMSPAEFKQLSTAVSEVAFCQIQAGVELGRRVHEAALQNSPKGKINSTHAAIDYCSRHFARLAQDGRQEEFHIVTLDTKLQPIQSHRITVGTLDASLVHPREVFRAAIRDAASSILLVHNHPSGDPTPSRQDREVTERLKRSGELIGIQVIDHVIVARERTVSLAEEA</sequence>
<dbReference type="RefSeq" id="WP_145085531.1">
    <property type="nucleotide sequence ID" value="NZ_CP036298.1"/>
</dbReference>
<dbReference type="Pfam" id="PF04002">
    <property type="entry name" value="RadC"/>
    <property type="match status" value="1"/>
</dbReference>
<dbReference type="CDD" id="cd08071">
    <property type="entry name" value="MPN_DUF2466"/>
    <property type="match status" value="1"/>
</dbReference>
<protein>
    <recommendedName>
        <fullName evidence="7">MPN domain-containing protein</fullName>
    </recommendedName>
</protein>